<dbReference type="Pfam" id="PF00440">
    <property type="entry name" value="TetR_N"/>
    <property type="match status" value="1"/>
</dbReference>
<feature type="DNA-binding region" description="H-T-H motif" evidence="2">
    <location>
        <begin position="11"/>
        <end position="30"/>
    </location>
</feature>
<dbReference type="PROSITE" id="PS50977">
    <property type="entry name" value="HTH_TETR_2"/>
    <property type="match status" value="1"/>
</dbReference>
<protein>
    <submittedName>
        <fullName evidence="4">TetR/AcrR family transcriptional regulator</fullName>
    </submittedName>
</protein>
<name>A0ABT2TIZ7_9FIRM</name>
<dbReference type="InterPro" id="IPR039532">
    <property type="entry name" value="TetR_C_Firmicutes"/>
</dbReference>
<dbReference type="InterPro" id="IPR050624">
    <property type="entry name" value="HTH-type_Tx_Regulator"/>
</dbReference>
<dbReference type="RefSeq" id="WP_262590789.1">
    <property type="nucleotide sequence ID" value="NZ_JAOQJQ010000002.1"/>
</dbReference>
<dbReference type="InterPro" id="IPR001647">
    <property type="entry name" value="HTH_TetR"/>
</dbReference>
<dbReference type="Gene3D" id="1.10.357.10">
    <property type="entry name" value="Tetracycline Repressor, domain 2"/>
    <property type="match status" value="1"/>
</dbReference>
<dbReference type="PANTHER" id="PTHR43479">
    <property type="entry name" value="ACREF/ENVCD OPERON REPRESSOR-RELATED"/>
    <property type="match status" value="1"/>
</dbReference>
<evidence type="ECO:0000256" key="2">
    <source>
        <dbReference type="PROSITE-ProRule" id="PRU00335"/>
    </source>
</evidence>
<dbReference type="PANTHER" id="PTHR43479:SF11">
    <property type="entry name" value="ACREF_ENVCD OPERON REPRESSOR-RELATED"/>
    <property type="match status" value="1"/>
</dbReference>
<evidence type="ECO:0000313" key="5">
    <source>
        <dbReference type="Proteomes" id="UP001652442"/>
    </source>
</evidence>
<reference evidence="4 5" key="1">
    <citation type="journal article" date="2021" name="ISME Commun">
        <title>Automated analysis of genomic sequences facilitates high-throughput and comprehensive description of bacteria.</title>
        <authorList>
            <person name="Hitch T.C.A."/>
        </authorList>
    </citation>
    <scope>NUCLEOTIDE SEQUENCE [LARGE SCALE GENOMIC DNA]</scope>
    <source>
        <strain evidence="4 5">Sanger_109</strain>
    </source>
</reference>
<keyword evidence="5" id="KW-1185">Reference proteome</keyword>
<dbReference type="InterPro" id="IPR009057">
    <property type="entry name" value="Homeodomain-like_sf"/>
</dbReference>
<sequence>MIKEKRLTDITVSELAKRASITRKTFYNHYNSIEAMVNEVEERVIGTVVAILDTNQELFRQGNMYEFFLRTAKSLQRHKDLWRLFSLEKENYRIIEKIKSYLERYIFVNIKNIAGEAEVTKFKVSVYLDSLVGMFLKWMDRSMRIPVEKIAEMAAGMTTFLLSETYSRVNK</sequence>
<gene>
    <name evidence="4" type="ORF">OCV88_05610</name>
</gene>
<comment type="caution">
    <text evidence="4">The sequence shown here is derived from an EMBL/GenBank/DDBJ whole genome shotgun (WGS) entry which is preliminary data.</text>
</comment>
<evidence type="ECO:0000259" key="3">
    <source>
        <dbReference type="PROSITE" id="PS50977"/>
    </source>
</evidence>
<organism evidence="4 5">
    <name type="scientific">Brotonthovivens ammoniilytica</name>
    <dbReference type="NCBI Taxonomy" id="2981725"/>
    <lineage>
        <taxon>Bacteria</taxon>
        <taxon>Bacillati</taxon>
        <taxon>Bacillota</taxon>
        <taxon>Clostridia</taxon>
        <taxon>Lachnospirales</taxon>
        <taxon>Lachnospiraceae</taxon>
        <taxon>Brotonthovivens</taxon>
    </lineage>
</organism>
<evidence type="ECO:0000256" key="1">
    <source>
        <dbReference type="ARBA" id="ARBA00023125"/>
    </source>
</evidence>
<accession>A0ABT2TIZ7</accession>
<proteinExistence type="predicted"/>
<feature type="domain" description="HTH tetR-type" evidence="3">
    <location>
        <begin position="1"/>
        <end position="48"/>
    </location>
</feature>
<dbReference type="SUPFAM" id="SSF46689">
    <property type="entry name" value="Homeodomain-like"/>
    <property type="match status" value="1"/>
</dbReference>
<dbReference type="Pfam" id="PF14278">
    <property type="entry name" value="TetR_C_8"/>
    <property type="match status" value="1"/>
</dbReference>
<evidence type="ECO:0000313" key="4">
    <source>
        <dbReference type="EMBL" id="MCU6761816.1"/>
    </source>
</evidence>
<keyword evidence="1 2" id="KW-0238">DNA-binding</keyword>
<dbReference type="Proteomes" id="UP001652442">
    <property type="component" value="Unassembled WGS sequence"/>
</dbReference>
<dbReference type="EMBL" id="JAOQJQ010000002">
    <property type="protein sequence ID" value="MCU6761816.1"/>
    <property type="molecule type" value="Genomic_DNA"/>
</dbReference>